<proteinExistence type="predicted"/>
<gene>
    <name evidence="1" type="ORF">K458DRAFT_324709</name>
</gene>
<dbReference type="OrthoDB" id="3250044at2759"/>
<dbReference type="EMBL" id="MU005569">
    <property type="protein sequence ID" value="KAF2691384.1"/>
    <property type="molecule type" value="Genomic_DNA"/>
</dbReference>
<dbReference type="SUPFAM" id="SSF56112">
    <property type="entry name" value="Protein kinase-like (PK-like)"/>
    <property type="match status" value="1"/>
</dbReference>
<name>A0A6G1JLG0_9PLEO</name>
<keyword evidence="2" id="KW-1185">Reference proteome</keyword>
<dbReference type="PANTHER" id="PTHR21310">
    <property type="entry name" value="AMINOGLYCOSIDE PHOSPHOTRANSFERASE-RELATED-RELATED"/>
    <property type="match status" value="1"/>
</dbReference>
<accession>A0A6G1JLG0</accession>
<reference evidence="1" key="1">
    <citation type="journal article" date="2020" name="Stud. Mycol.">
        <title>101 Dothideomycetes genomes: a test case for predicting lifestyles and emergence of pathogens.</title>
        <authorList>
            <person name="Haridas S."/>
            <person name="Albert R."/>
            <person name="Binder M."/>
            <person name="Bloem J."/>
            <person name="Labutti K."/>
            <person name="Salamov A."/>
            <person name="Andreopoulos B."/>
            <person name="Baker S."/>
            <person name="Barry K."/>
            <person name="Bills G."/>
            <person name="Bluhm B."/>
            <person name="Cannon C."/>
            <person name="Castanera R."/>
            <person name="Culley D."/>
            <person name="Daum C."/>
            <person name="Ezra D."/>
            <person name="Gonzalez J."/>
            <person name="Henrissat B."/>
            <person name="Kuo A."/>
            <person name="Liang C."/>
            <person name="Lipzen A."/>
            <person name="Lutzoni F."/>
            <person name="Magnuson J."/>
            <person name="Mondo S."/>
            <person name="Nolan M."/>
            <person name="Ohm R."/>
            <person name="Pangilinan J."/>
            <person name="Park H.-J."/>
            <person name="Ramirez L."/>
            <person name="Alfaro M."/>
            <person name="Sun H."/>
            <person name="Tritt A."/>
            <person name="Yoshinaga Y."/>
            <person name="Zwiers L.-H."/>
            <person name="Turgeon B."/>
            <person name="Goodwin S."/>
            <person name="Spatafora J."/>
            <person name="Crous P."/>
            <person name="Grigoriev I."/>
        </authorList>
    </citation>
    <scope>NUCLEOTIDE SEQUENCE</scope>
    <source>
        <strain evidence="1">CBS 122367</strain>
    </source>
</reference>
<protein>
    <recommendedName>
        <fullName evidence="3">Aminoglycoside phosphotransferase domain-containing protein</fullName>
    </recommendedName>
</protein>
<dbReference type="Proteomes" id="UP000799291">
    <property type="component" value="Unassembled WGS sequence"/>
</dbReference>
<evidence type="ECO:0000313" key="1">
    <source>
        <dbReference type="EMBL" id="KAF2691384.1"/>
    </source>
</evidence>
<evidence type="ECO:0000313" key="2">
    <source>
        <dbReference type="Proteomes" id="UP000799291"/>
    </source>
</evidence>
<sequence length="295" mass="33006">MTPSHEAFLHSDDQIVDLCTTIAPFAGSPHGNQLVKISDNVAVKFGLGVRKQEAATQSYVRSQVDSKVLYVPQVFRFFRATLFGSDMGFIVMEYVLGVNFDTLSVAENPHLVERTMEAIQHLATIPIPPNQGPGPVGGGSVHGYLWSDDGTGKSLESIKDMEEWMNRRLDVVKQPPISLARHQQLNMHHMDLVRRNILLLSNSSVCFVDWAFAGFFPDIFEIHTFQELLYTDRVWFEQLLYLSPKPNDNDKQLLCYLGIPAAVNNRYSFPNNVDSSNLSHSETALPPAPAPFSSL</sequence>
<dbReference type="AlphaFoldDB" id="A0A6G1JLG0"/>
<organism evidence="1 2">
    <name type="scientific">Lentithecium fluviatile CBS 122367</name>
    <dbReference type="NCBI Taxonomy" id="1168545"/>
    <lineage>
        <taxon>Eukaryota</taxon>
        <taxon>Fungi</taxon>
        <taxon>Dikarya</taxon>
        <taxon>Ascomycota</taxon>
        <taxon>Pezizomycotina</taxon>
        <taxon>Dothideomycetes</taxon>
        <taxon>Pleosporomycetidae</taxon>
        <taxon>Pleosporales</taxon>
        <taxon>Massarineae</taxon>
        <taxon>Lentitheciaceae</taxon>
        <taxon>Lentithecium</taxon>
    </lineage>
</organism>
<evidence type="ECO:0008006" key="3">
    <source>
        <dbReference type="Google" id="ProtNLM"/>
    </source>
</evidence>
<dbReference type="InterPro" id="IPR051678">
    <property type="entry name" value="AGP_Transferase"/>
</dbReference>
<dbReference type="InterPro" id="IPR011009">
    <property type="entry name" value="Kinase-like_dom_sf"/>
</dbReference>
<dbReference type="PANTHER" id="PTHR21310:SF39">
    <property type="entry name" value="AMINOGLYCOSIDE PHOSPHOTRANSFERASE DOMAIN-CONTAINING PROTEIN"/>
    <property type="match status" value="1"/>
</dbReference>